<organism evidence="2 3">
    <name type="scientific">Aulographum hederae CBS 113979</name>
    <dbReference type="NCBI Taxonomy" id="1176131"/>
    <lineage>
        <taxon>Eukaryota</taxon>
        <taxon>Fungi</taxon>
        <taxon>Dikarya</taxon>
        <taxon>Ascomycota</taxon>
        <taxon>Pezizomycotina</taxon>
        <taxon>Dothideomycetes</taxon>
        <taxon>Pleosporomycetidae</taxon>
        <taxon>Aulographales</taxon>
        <taxon>Aulographaceae</taxon>
    </lineage>
</organism>
<proteinExistence type="predicted"/>
<evidence type="ECO:0000313" key="3">
    <source>
        <dbReference type="Proteomes" id="UP000800041"/>
    </source>
</evidence>
<gene>
    <name evidence="2" type="ORF">K402DRAFT_398383</name>
</gene>
<reference evidence="2" key="1">
    <citation type="journal article" date="2020" name="Stud. Mycol.">
        <title>101 Dothideomycetes genomes: a test case for predicting lifestyles and emergence of pathogens.</title>
        <authorList>
            <person name="Haridas S."/>
            <person name="Albert R."/>
            <person name="Binder M."/>
            <person name="Bloem J."/>
            <person name="Labutti K."/>
            <person name="Salamov A."/>
            <person name="Andreopoulos B."/>
            <person name="Baker S."/>
            <person name="Barry K."/>
            <person name="Bills G."/>
            <person name="Bluhm B."/>
            <person name="Cannon C."/>
            <person name="Castanera R."/>
            <person name="Culley D."/>
            <person name="Daum C."/>
            <person name="Ezra D."/>
            <person name="Gonzalez J."/>
            <person name="Henrissat B."/>
            <person name="Kuo A."/>
            <person name="Liang C."/>
            <person name="Lipzen A."/>
            <person name="Lutzoni F."/>
            <person name="Magnuson J."/>
            <person name="Mondo S."/>
            <person name="Nolan M."/>
            <person name="Ohm R."/>
            <person name="Pangilinan J."/>
            <person name="Park H.-J."/>
            <person name="Ramirez L."/>
            <person name="Alfaro M."/>
            <person name="Sun H."/>
            <person name="Tritt A."/>
            <person name="Yoshinaga Y."/>
            <person name="Zwiers L.-H."/>
            <person name="Turgeon B."/>
            <person name="Goodwin S."/>
            <person name="Spatafora J."/>
            <person name="Crous P."/>
            <person name="Grigoriev I."/>
        </authorList>
    </citation>
    <scope>NUCLEOTIDE SEQUENCE</scope>
    <source>
        <strain evidence="2">CBS 113979</strain>
    </source>
</reference>
<sequence length="110" mass="12681">MNTILSNVLVSLTHLILSEKSKVTPMAQTKGEPRCRSSQIYEKDQFYLRQEDEGVCIRPTAPNKSRRPSPRITLRGTSQTLTRKANRAYFTSPMHSYRSPALQETLYYRS</sequence>
<keyword evidence="3" id="KW-1185">Reference proteome</keyword>
<keyword evidence="1" id="KW-0732">Signal</keyword>
<evidence type="ECO:0008006" key="4">
    <source>
        <dbReference type="Google" id="ProtNLM"/>
    </source>
</evidence>
<dbReference type="EMBL" id="ML977196">
    <property type="protein sequence ID" value="KAF1981624.1"/>
    <property type="molecule type" value="Genomic_DNA"/>
</dbReference>
<evidence type="ECO:0000256" key="1">
    <source>
        <dbReference type="SAM" id="SignalP"/>
    </source>
</evidence>
<accession>A0A6G1GLD2</accession>
<feature type="chain" id="PRO_5026121419" description="Secreted protein" evidence="1">
    <location>
        <begin position="19"/>
        <end position="110"/>
    </location>
</feature>
<feature type="signal peptide" evidence="1">
    <location>
        <begin position="1"/>
        <end position="18"/>
    </location>
</feature>
<evidence type="ECO:0000313" key="2">
    <source>
        <dbReference type="EMBL" id="KAF1981624.1"/>
    </source>
</evidence>
<dbReference type="AlphaFoldDB" id="A0A6G1GLD2"/>
<name>A0A6G1GLD2_9PEZI</name>
<dbReference type="Proteomes" id="UP000800041">
    <property type="component" value="Unassembled WGS sequence"/>
</dbReference>
<protein>
    <recommendedName>
        <fullName evidence="4">Secreted protein</fullName>
    </recommendedName>
</protein>